<dbReference type="Pfam" id="PF00646">
    <property type="entry name" value="F-box"/>
    <property type="match status" value="1"/>
</dbReference>
<feature type="region of interest" description="Disordered" evidence="1">
    <location>
        <begin position="34"/>
        <end position="53"/>
    </location>
</feature>
<dbReference type="InterPro" id="IPR001810">
    <property type="entry name" value="F-box_dom"/>
</dbReference>
<gene>
    <name evidence="3" type="primary">LOC107798436</name>
</gene>
<protein>
    <submittedName>
        <fullName evidence="3">F-box/kelch-repeat protein At3g06240-like</fullName>
    </submittedName>
</protein>
<dbReference type="PaxDb" id="4097-A0A1S4AJN7"/>
<dbReference type="OMA" id="WCSIISE"/>
<dbReference type="SMART" id="SM00256">
    <property type="entry name" value="FBOX"/>
    <property type="match status" value="1"/>
</dbReference>
<feature type="compositionally biased region" description="Basic and acidic residues" evidence="1">
    <location>
        <begin position="40"/>
        <end position="53"/>
    </location>
</feature>
<dbReference type="Pfam" id="PF08268">
    <property type="entry name" value="FBA_3"/>
    <property type="match status" value="1"/>
</dbReference>
<dbReference type="RefSeq" id="XP_016476912.1">
    <property type="nucleotide sequence ID" value="XM_016621426.1"/>
</dbReference>
<dbReference type="OrthoDB" id="913616at2759"/>
<feature type="domain" description="F-box" evidence="2">
    <location>
        <begin position="65"/>
        <end position="105"/>
    </location>
</feature>
<organism evidence="3">
    <name type="scientific">Nicotiana tabacum</name>
    <name type="common">Common tobacco</name>
    <dbReference type="NCBI Taxonomy" id="4097"/>
    <lineage>
        <taxon>Eukaryota</taxon>
        <taxon>Viridiplantae</taxon>
        <taxon>Streptophyta</taxon>
        <taxon>Embryophyta</taxon>
        <taxon>Tracheophyta</taxon>
        <taxon>Spermatophyta</taxon>
        <taxon>Magnoliopsida</taxon>
        <taxon>eudicotyledons</taxon>
        <taxon>Gunneridae</taxon>
        <taxon>Pentapetalae</taxon>
        <taxon>asterids</taxon>
        <taxon>lamiids</taxon>
        <taxon>Solanales</taxon>
        <taxon>Solanaceae</taxon>
        <taxon>Nicotianoideae</taxon>
        <taxon>Nicotianeae</taxon>
        <taxon>Nicotiana</taxon>
    </lineage>
</organism>
<dbReference type="Gene3D" id="1.20.1280.50">
    <property type="match status" value="1"/>
</dbReference>
<dbReference type="AlphaFoldDB" id="A0A1S4AJN7"/>
<proteinExistence type="predicted"/>
<dbReference type="PANTHER" id="PTHR31111:SF138">
    <property type="entry name" value="F-BOX ASSOCIATED DOMAIN-CONTAINING PROTEIN"/>
    <property type="match status" value="1"/>
</dbReference>
<sequence length="396" mass="44612">MARISNAIDGQNFTGGDPFPVHSAKKTLVVTKKKTKKSLKGRERERERVRDGDVESKSYSVEMELPEAVVMEVLLRLPLKCLCRCKCVSKTWCSIISEIKKLHCVRNLGIVISNFGCSTSSSFFQSRIGLNIPPPHFIRQQLGGGEYESAEIGFTEVINGLFCFYTPAPAGDLTLCNYYTFETRKLPLPKFYRWTHKSQFYLGFDPLSGSYKLLSLGCLRDHDVVIYREILTLGGVNDDEDITIGSWIKMCPVDFLPVIDVLFTPSVCINQFLYWLVKSKDNTRKILAFNLTVHHFYDISLPKHLTDLLTARIVNFRGSLAVGCLGNVTADAVTHSRKLRKLNLWELNGSRCWLKHSITLPGEMVRCNRESWCTVGNLPTDAGVSQRPGAQSSQKS</sequence>
<evidence type="ECO:0000256" key="1">
    <source>
        <dbReference type="SAM" id="MobiDB-lite"/>
    </source>
</evidence>
<dbReference type="CDD" id="cd22157">
    <property type="entry name" value="F-box_AtFBW1-like"/>
    <property type="match status" value="1"/>
</dbReference>
<evidence type="ECO:0000313" key="3">
    <source>
        <dbReference type="RefSeq" id="XP_016476912.1"/>
    </source>
</evidence>
<dbReference type="PANTHER" id="PTHR31111">
    <property type="entry name" value="BNAA05G37150D PROTEIN-RELATED"/>
    <property type="match status" value="1"/>
</dbReference>
<dbReference type="InterPro" id="IPR036047">
    <property type="entry name" value="F-box-like_dom_sf"/>
</dbReference>
<accession>A0A1S4AJN7</accession>
<dbReference type="InterPro" id="IPR017451">
    <property type="entry name" value="F-box-assoc_interact_dom"/>
</dbReference>
<evidence type="ECO:0000259" key="2">
    <source>
        <dbReference type="SMART" id="SM00256"/>
    </source>
</evidence>
<dbReference type="SUPFAM" id="SSF81383">
    <property type="entry name" value="F-box domain"/>
    <property type="match status" value="1"/>
</dbReference>
<dbReference type="NCBIfam" id="TIGR01640">
    <property type="entry name" value="F_box_assoc_1"/>
    <property type="match status" value="1"/>
</dbReference>
<name>A0A1S4AJN7_TOBAC</name>
<dbReference type="InterPro" id="IPR013187">
    <property type="entry name" value="F-box-assoc_dom_typ3"/>
</dbReference>
<dbReference type="KEGG" id="nta:107798436"/>
<reference evidence="3" key="1">
    <citation type="submission" date="2025-08" db="UniProtKB">
        <authorList>
            <consortium name="RefSeq"/>
        </authorList>
    </citation>
    <scope>IDENTIFICATION</scope>
</reference>